<feature type="domain" description="Interferon/interleukin receptor" evidence="14">
    <location>
        <begin position="106"/>
        <end position="209"/>
    </location>
</feature>
<name>A0A8C5NVK3_JACJA</name>
<evidence type="ECO:0000256" key="7">
    <source>
        <dbReference type="ARBA" id="ARBA00023170"/>
    </source>
</evidence>
<dbReference type="FunFam" id="2.60.40.10:FF:000348">
    <property type="entry name" value="Interleukin 20 receptor subunit alpha"/>
    <property type="match status" value="1"/>
</dbReference>
<evidence type="ECO:0000256" key="3">
    <source>
        <dbReference type="ARBA" id="ARBA00022525"/>
    </source>
</evidence>
<evidence type="ECO:0000313" key="16">
    <source>
        <dbReference type="Proteomes" id="UP000694385"/>
    </source>
</evidence>
<dbReference type="Pfam" id="PF01108">
    <property type="entry name" value="Tissue_fac"/>
    <property type="match status" value="1"/>
</dbReference>
<accession>A0A8C5NVK3</accession>
<dbReference type="GO" id="GO:0042017">
    <property type="term" value="F:interleukin-22 binding"/>
    <property type="evidence" value="ECO:0007669"/>
    <property type="project" value="Ensembl"/>
</dbReference>
<evidence type="ECO:0000259" key="14">
    <source>
        <dbReference type="Pfam" id="PF09294"/>
    </source>
</evidence>
<keyword evidence="16" id="KW-1185">Reference proteome</keyword>
<evidence type="ECO:0000256" key="6">
    <source>
        <dbReference type="ARBA" id="ARBA00023157"/>
    </source>
</evidence>
<dbReference type="Gene3D" id="2.60.40.10">
    <property type="entry name" value="Immunoglobulins"/>
    <property type="match status" value="2"/>
</dbReference>
<feature type="domain" description="Fibronectin type-III" evidence="13">
    <location>
        <begin position="25"/>
        <end position="94"/>
    </location>
</feature>
<dbReference type="AlphaFoldDB" id="A0A8C5NVK3"/>
<dbReference type="InterPro" id="IPR015373">
    <property type="entry name" value="Interferon/interleukin_rcp_dom"/>
</dbReference>
<dbReference type="GO" id="GO:0005886">
    <property type="term" value="C:plasma membrane"/>
    <property type="evidence" value="ECO:0007669"/>
    <property type="project" value="TreeGrafter"/>
</dbReference>
<keyword evidence="4 12" id="KW-0732">Signal</keyword>
<dbReference type="InterPro" id="IPR050650">
    <property type="entry name" value="Type-II_Cytokine-TF_Rcpt"/>
</dbReference>
<evidence type="ECO:0000256" key="1">
    <source>
        <dbReference type="ARBA" id="ARBA00004613"/>
    </source>
</evidence>
<protein>
    <recommendedName>
        <fullName evidence="9">Interleukin-22 receptor subunit alpha-2</fullName>
    </recommendedName>
    <alternativeName>
        <fullName evidence="11">Cytokine receptor family type 2, soluble 1</fullName>
    </alternativeName>
    <alternativeName>
        <fullName evidence="10">Interleukin-22-binding protein</fullName>
    </alternativeName>
</protein>
<evidence type="ECO:0000256" key="4">
    <source>
        <dbReference type="ARBA" id="ARBA00022729"/>
    </source>
</evidence>
<dbReference type="OMA" id="SMENYYE"/>
<proteinExistence type="inferred from homology"/>
<dbReference type="Pfam" id="PF09294">
    <property type="entry name" value="Interfer-bind"/>
    <property type="match status" value="1"/>
</dbReference>
<keyword evidence="3" id="KW-0964">Secreted</keyword>
<dbReference type="FunFam" id="2.60.40.10:FF:001095">
    <property type="entry name" value="Interleukin 22 receptor, alpha 2"/>
    <property type="match status" value="1"/>
</dbReference>
<dbReference type="GO" id="GO:0042018">
    <property type="term" value="F:interleukin-22 receptor activity"/>
    <property type="evidence" value="ECO:0007669"/>
    <property type="project" value="Ensembl"/>
</dbReference>
<dbReference type="Proteomes" id="UP000694385">
    <property type="component" value="Unassembled WGS sequence"/>
</dbReference>
<evidence type="ECO:0000256" key="11">
    <source>
        <dbReference type="ARBA" id="ARBA00080921"/>
    </source>
</evidence>
<comment type="similarity">
    <text evidence="2">Belongs to the type II cytokine receptor family.</text>
</comment>
<keyword evidence="6" id="KW-1015">Disulfide bond</keyword>
<dbReference type="GeneTree" id="ENSGT00940000161124"/>
<evidence type="ECO:0000256" key="2">
    <source>
        <dbReference type="ARBA" id="ARBA00005399"/>
    </source>
</evidence>
<keyword evidence="5" id="KW-0677">Repeat</keyword>
<evidence type="ECO:0000256" key="10">
    <source>
        <dbReference type="ARBA" id="ARBA00075144"/>
    </source>
</evidence>
<dbReference type="InterPro" id="IPR036116">
    <property type="entry name" value="FN3_sf"/>
</dbReference>
<comment type="function">
    <text evidence="8">Receptor for IL22. Binds to IL22, prevents interaction with the functional IL-22R complex and blocks the activity of IL22 (in vitro). May play an important role as an IL22 antagonist in the regulation of inflammatory responses.</text>
</comment>
<gene>
    <name evidence="15" type="primary">Il22ra2</name>
</gene>
<dbReference type="Ensembl" id="ENSJJAT00000008078.1">
    <property type="protein sequence ID" value="ENSJJAP00000003592.1"/>
    <property type="gene ID" value="ENSJJAG00000007140.1"/>
</dbReference>
<evidence type="ECO:0000256" key="9">
    <source>
        <dbReference type="ARBA" id="ARBA00071142"/>
    </source>
</evidence>
<feature type="chain" id="PRO_5034863375" description="Interleukin-22 receptor subunit alpha-2" evidence="12">
    <location>
        <begin position="18"/>
        <end position="211"/>
    </location>
</feature>
<dbReference type="GO" id="GO:0050728">
    <property type="term" value="P:negative regulation of inflammatory response"/>
    <property type="evidence" value="ECO:0007669"/>
    <property type="project" value="Ensembl"/>
</dbReference>
<dbReference type="PANTHER" id="PTHR20859:SF51">
    <property type="entry name" value="INTERLEUKIN-22 RECEPTOR SUBUNIT ALPHA-2"/>
    <property type="match status" value="1"/>
</dbReference>
<evidence type="ECO:0000256" key="12">
    <source>
        <dbReference type="SAM" id="SignalP"/>
    </source>
</evidence>
<evidence type="ECO:0000256" key="5">
    <source>
        <dbReference type="ARBA" id="ARBA00022737"/>
    </source>
</evidence>
<dbReference type="InterPro" id="IPR013783">
    <property type="entry name" value="Ig-like_fold"/>
</dbReference>
<reference evidence="15" key="2">
    <citation type="submission" date="2025-09" db="UniProtKB">
        <authorList>
            <consortium name="Ensembl"/>
        </authorList>
    </citation>
    <scope>IDENTIFICATION</scope>
</reference>
<dbReference type="InterPro" id="IPR003961">
    <property type="entry name" value="FN3_dom"/>
</dbReference>
<sequence>SMPTHWFLCFLIRLVLAGRGGERGLHWQPGRTLADNSSIYFVQYKMYGERQWKNKEGCWGTPALFCDLTNETSALEEPYYGRVRSARAGSYSGWSLTPRFTPVWETTLDPPVVTVTQANASLLVGLHAPNLPYRDQNRKNISMEDYYEFVYRVFIINNSLKKEHKVYEGTQRAVQIQALKPHASYCIVAEIYQPMLDRRSQRSKESCMKIL</sequence>
<reference evidence="15" key="1">
    <citation type="submission" date="2025-08" db="UniProtKB">
        <authorList>
            <consortium name="Ensembl"/>
        </authorList>
    </citation>
    <scope>IDENTIFICATION</scope>
</reference>
<dbReference type="PANTHER" id="PTHR20859">
    <property type="entry name" value="INTERFERON/INTERLEUKIN RECEPTOR"/>
    <property type="match status" value="1"/>
</dbReference>
<evidence type="ECO:0000259" key="13">
    <source>
        <dbReference type="Pfam" id="PF01108"/>
    </source>
</evidence>
<dbReference type="GO" id="GO:0005829">
    <property type="term" value="C:cytosol"/>
    <property type="evidence" value="ECO:0007669"/>
    <property type="project" value="Ensembl"/>
</dbReference>
<organism evidence="15 16">
    <name type="scientific">Jaculus jaculus</name>
    <name type="common">Lesser Egyptian jerboa</name>
    <dbReference type="NCBI Taxonomy" id="51337"/>
    <lineage>
        <taxon>Eukaryota</taxon>
        <taxon>Metazoa</taxon>
        <taxon>Chordata</taxon>
        <taxon>Craniata</taxon>
        <taxon>Vertebrata</taxon>
        <taxon>Euteleostomi</taxon>
        <taxon>Mammalia</taxon>
        <taxon>Eutheria</taxon>
        <taxon>Euarchontoglires</taxon>
        <taxon>Glires</taxon>
        <taxon>Rodentia</taxon>
        <taxon>Myomorpha</taxon>
        <taxon>Dipodoidea</taxon>
        <taxon>Dipodidae</taxon>
        <taxon>Dipodinae</taxon>
        <taxon>Jaculus</taxon>
    </lineage>
</organism>
<feature type="signal peptide" evidence="12">
    <location>
        <begin position="1"/>
        <end position="17"/>
    </location>
</feature>
<dbReference type="GO" id="GO:0005576">
    <property type="term" value="C:extracellular region"/>
    <property type="evidence" value="ECO:0007669"/>
    <property type="project" value="UniProtKB-SubCell"/>
</dbReference>
<keyword evidence="7" id="KW-0675">Receptor</keyword>
<comment type="subcellular location">
    <subcellularLocation>
        <location evidence="1">Secreted</location>
    </subcellularLocation>
</comment>
<evidence type="ECO:0000256" key="8">
    <source>
        <dbReference type="ARBA" id="ARBA00054691"/>
    </source>
</evidence>
<evidence type="ECO:0000313" key="15">
    <source>
        <dbReference type="Ensembl" id="ENSJJAP00000003592.1"/>
    </source>
</evidence>
<dbReference type="SUPFAM" id="SSF49265">
    <property type="entry name" value="Fibronectin type III"/>
    <property type="match status" value="2"/>
</dbReference>